<accession>A0A8H5BVE5</accession>
<proteinExistence type="predicted"/>
<dbReference type="Proteomes" id="UP000559256">
    <property type="component" value="Unassembled WGS sequence"/>
</dbReference>
<dbReference type="EMBL" id="JAACJM010000337">
    <property type="protein sequence ID" value="KAF5329931.1"/>
    <property type="molecule type" value="Genomic_DNA"/>
</dbReference>
<sequence length="86" mass="9158">MVLQPPLSSSVQDDFEPVAGVCDAQKLLGSQCRLGAHQHPNAEAYDLTLEPDTFADLHPSHTVNLSRRLVSGSVSIGDGCRSVDEA</sequence>
<gene>
    <name evidence="1" type="ORF">D9758_018729</name>
</gene>
<protein>
    <submittedName>
        <fullName evidence="1">Uncharacterized protein</fullName>
    </submittedName>
</protein>
<reference evidence="1 2" key="1">
    <citation type="journal article" date="2020" name="ISME J.">
        <title>Uncovering the hidden diversity of litter-decomposition mechanisms in mushroom-forming fungi.</title>
        <authorList>
            <person name="Floudas D."/>
            <person name="Bentzer J."/>
            <person name="Ahren D."/>
            <person name="Johansson T."/>
            <person name="Persson P."/>
            <person name="Tunlid A."/>
        </authorList>
    </citation>
    <scope>NUCLEOTIDE SEQUENCE [LARGE SCALE GENOMIC DNA]</scope>
    <source>
        <strain evidence="1 2">CBS 291.85</strain>
    </source>
</reference>
<dbReference type="AlphaFoldDB" id="A0A8H5BVE5"/>
<name>A0A8H5BVE5_9AGAR</name>
<comment type="caution">
    <text evidence="1">The sequence shown here is derived from an EMBL/GenBank/DDBJ whole genome shotgun (WGS) entry which is preliminary data.</text>
</comment>
<evidence type="ECO:0000313" key="2">
    <source>
        <dbReference type="Proteomes" id="UP000559256"/>
    </source>
</evidence>
<evidence type="ECO:0000313" key="1">
    <source>
        <dbReference type="EMBL" id="KAF5329931.1"/>
    </source>
</evidence>
<organism evidence="1 2">
    <name type="scientific">Tetrapyrgos nigripes</name>
    <dbReference type="NCBI Taxonomy" id="182062"/>
    <lineage>
        <taxon>Eukaryota</taxon>
        <taxon>Fungi</taxon>
        <taxon>Dikarya</taxon>
        <taxon>Basidiomycota</taxon>
        <taxon>Agaricomycotina</taxon>
        <taxon>Agaricomycetes</taxon>
        <taxon>Agaricomycetidae</taxon>
        <taxon>Agaricales</taxon>
        <taxon>Marasmiineae</taxon>
        <taxon>Marasmiaceae</taxon>
        <taxon>Tetrapyrgos</taxon>
    </lineage>
</organism>
<keyword evidence="2" id="KW-1185">Reference proteome</keyword>